<name>A0A2M6XU54_9BACT</name>
<keyword evidence="2" id="KW-0812">Transmembrane</keyword>
<feature type="region of interest" description="Disordered" evidence="1">
    <location>
        <begin position="143"/>
        <end position="164"/>
    </location>
</feature>
<sequence>MFMQVLEVEIFRLRLKMTVFGQSVPFIMLSSIFLIVLVLSAGGLIFLLVRKMPILAACSVEDSKAPETLTSEAIVAQEKAKLLSRKFLIFIAKKALFLLRGLEKNIQRISEKTRRFYRRQRKKEDIQEDVVKKQEEISKNSNYWQSIRHGLHGRKKKEKIKPTK</sequence>
<evidence type="ECO:0000313" key="4">
    <source>
        <dbReference type="Proteomes" id="UP000229784"/>
    </source>
</evidence>
<feature type="compositionally biased region" description="Basic residues" evidence="1">
    <location>
        <begin position="149"/>
        <end position="164"/>
    </location>
</feature>
<protein>
    <submittedName>
        <fullName evidence="3">Uncharacterized protein</fullName>
    </submittedName>
</protein>
<organism evidence="3 4">
    <name type="scientific">bacterium (Candidatus Gribaldobacteria) CG08_land_8_20_14_0_20_39_15</name>
    <dbReference type="NCBI Taxonomy" id="2014273"/>
    <lineage>
        <taxon>Bacteria</taxon>
        <taxon>Candidatus Gribaldobacteria</taxon>
    </lineage>
</organism>
<dbReference type="EMBL" id="PEXQ01000054">
    <property type="protein sequence ID" value="PIU15006.1"/>
    <property type="molecule type" value="Genomic_DNA"/>
</dbReference>
<comment type="caution">
    <text evidence="3">The sequence shown here is derived from an EMBL/GenBank/DDBJ whole genome shotgun (WGS) entry which is preliminary data.</text>
</comment>
<feature type="transmembrane region" description="Helical" evidence="2">
    <location>
        <begin position="26"/>
        <end position="49"/>
    </location>
</feature>
<dbReference type="Proteomes" id="UP000229784">
    <property type="component" value="Unassembled WGS sequence"/>
</dbReference>
<accession>A0A2M6XU54</accession>
<evidence type="ECO:0000256" key="1">
    <source>
        <dbReference type="SAM" id="MobiDB-lite"/>
    </source>
</evidence>
<keyword evidence="2" id="KW-1133">Transmembrane helix</keyword>
<evidence type="ECO:0000256" key="2">
    <source>
        <dbReference type="SAM" id="Phobius"/>
    </source>
</evidence>
<gene>
    <name evidence="3" type="ORF">COT20_02225</name>
</gene>
<keyword evidence="2" id="KW-0472">Membrane</keyword>
<reference evidence="4" key="1">
    <citation type="submission" date="2017-09" db="EMBL/GenBank/DDBJ databases">
        <title>Depth-based differentiation of microbial function through sediment-hosted aquifers and enrichment of novel symbionts in the deep terrestrial subsurface.</title>
        <authorList>
            <person name="Probst A.J."/>
            <person name="Ladd B."/>
            <person name="Jarett J.K."/>
            <person name="Geller-Mcgrath D.E."/>
            <person name="Sieber C.M.K."/>
            <person name="Emerson J.B."/>
            <person name="Anantharaman K."/>
            <person name="Thomas B.C."/>
            <person name="Malmstrom R."/>
            <person name="Stieglmeier M."/>
            <person name="Klingl A."/>
            <person name="Woyke T."/>
            <person name="Ryan C.M."/>
            <person name="Banfield J.F."/>
        </authorList>
    </citation>
    <scope>NUCLEOTIDE SEQUENCE [LARGE SCALE GENOMIC DNA]</scope>
</reference>
<evidence type="ECO:0000313" key="3">
    <source>
        <dbReference type="EMBL" id="PIU15006.1"/>
    </source>
</evidence>
<dbReference type="AlphaFoldDB" id="A0A2M6XU54"/>
<proteinExistence type="predicted"/>